<dbReference type="EMBL" id="KK107148">
    <property type="protein sequence ID" value="EZA57468.1"/>
    <property type="molecule type" value="Genomic_DNA"/>
</dbReference>
<accession>A0A026WNB8</accession>
<name>A0A026WNB8_OOCBI</name>
<evidence type="ECO:0000256" key="1">
    <source>
        <dbReference type="PROSITE-ProRule" id="PRU00023"/>
    </source>
</evidence>
<evidence type="ECO:0000313" key="3">
    <source>
        <dbReference type="Proteomes" id="UP000053097"/>
    </source>
</evidence>
<dbReference type="InterPro" id="IPR036770">
    <property type="entry name" value="Ankyrin_rpt-contain_sf"/>
</dbReference>
<reference evidence="2 3" key="1">
    <citation type="journal article" date="2014" name="Curr. Biol.">
        <title>The genome of the clonal raider ant Cerapachys biroi.</title>
        <authorList>
            <person name="Oxley P.R."/>
            <person name="Ji L."/>
            <person name="Fetter-Pruneda I."/>
            <person name="McKenzie S.K."/>
            <person name="Li C."/>
            <person name="Hu H."/>
            <person name="Zhang G."/>
            <person name="Kronauer D.J."/>
        </authorList>
    </citation>
    <scope>NUCLEOTIDE SEQUENCE [LARGE SCALE GENOMIC DNA]</scope>
</reference>
<gene>
    <name evidence="2" type="ORF">X777_02476</name>
</gene>
<organism evidence="2 3">
    <name type="scientific">Ooceraea biroi</name>
    <name type="common">Clonal raider ant</name>
    <name type="synonym">Cerapachys biroi</name>
    <dbReference type="NCBI Taxonomy" id="2015173"/>
    <lineage>
        <taxon>Eukaryota</taxon>
        <taxon>Metazoa</taxon>
        <taxon>Ecdysozoa</taxon>
        <taxon>Arthropoda</taxon>
        <taxon>Hexapoda</taxon>
        <taxon>Insecta</taxon>
        <taxon>Pterygota</taxon>
        <taxon>Neoptera</taxon>
        <taxon>Endopterygota</taxon>
        <taxon>Hymenoptera</taxon>
        <taxon>Apocrita</taxon>
        <taxon>Aculeata</taxon>
        <taxon>Formicoidea</taxon>
        <taxon>Formicidae</taxon>
        <taxon>Dorylinae</taxon>
        <taxon>Ooceraea</taxon>
    </lineage>
</organism>
<proteinExistence type="predicted"/>
<dbReference type="Proteomes" id="UP000053097">
    <property type="component" value="Unassembled WGS sequence"/>
</dbReference>
<sequence>MSSTLLISVMGDNSNAADGITGDRIPNQPVLEEGTFLSHASKTNQADIVRTLLSRGADPAVQNANGHNAVDVASSVAIRRIYGGIVEG</sequence>
<dbReference type="PROSITE" id="PS50088">
    <property type="entry name" value="ANK_REPEAT"/>
    <property type="match status" value="1"/>
</dbReference>
<keyword evidence="1" id="KW-0040">ANK repeat</keyword>
<dbReference type="OrthoDB" id="5806726at2759"/>
<feature type="repeat" description="ANK" evidence="1">
    <location>
        <begin position="32"/>
        <end position="64"/>
    </location>
</feature>
<dbReference type="STRING" id="2015173.A0A026WNB8"/>
<dbReference type="AlphaFoldDB" id="A0A026WNB8"/>
<dbReference type="InterPro" id="IPR002110">
    <property type="entry name" value="Ankyrin_rpt"/>
</dbReference>
<dbReference type="SUPFAM" id="SSF48403">
    <property type="entry name" value="Ankyrin repeat"/>
    <property type="match status" value="1"/>
</dbReference>
<dbReference type="Gene3D" id="1.25.40.20">
    <property type="entry name" value="Ankyrin repeat-containing domain"/>
    <property type="match status" value="1"/>
</dbReference>
<evidence type="ECO:0000313" key="2">
    <source>
        <dbReference type="EMBL" id="EZA57468.1"/>
    </source>
</evidence>
<protein>
    <submittedName>
        <fullName evidence="2">Uncharacterized protein</fullName>
    </submittedName>
</protein>
<keyword evidence="3" id="KW-1185">Reference proteome</keyword>